<dbReference type="RefSeq" id="WP_261404912.1">
    <property type="nucleotide sequence ID" value="NZ_CP081869.1"/>
</dbReference>
<evidence type="ECO:0000313" key="2">
    <source>
        <dbReference type="EMBL" id="QZO01617.1"/>
    </source>
</evidence>
<organism evidence="2 3">
    <name type="scientific">Chenggangzhangella methanolivorans</name>
    <dbReference type="NCBI Taxonomy" id="1437009"/>
    <lineage>
        <taxon>Bacteria</taxon>
        <taxon>Pseudomonadati</taxon>
        <taxon>Pseudomonadota</taxon>
        <taxon>Alphaproteobacteria</taxon>
        <taxon>Hyphomicrobiales</taxon>
        <taxon>Methylopilaceae</taxon>
        <taxon>Chenggangzhangella</taxon>
    </lineage>
</organism>
<reference evidence="2" key="1">
    <citation type="submission" date="2021-08" db="EMBL/GenBank/DDBJ databases">
        <authorList>
            <person name="Zhang H."/>
            <person name="Xu M."/>
            <person name="Yu Z."/>
            <person name="Yang L."/>
            <person name="Cai Y."/>
        </authorList>
    </citation>
    <scope>NUCLEOTIDE SEQUENCE</scope>
    <source>
        <strain evidence="2">CHL1</strain>
    </source>
</reference>
<sequence length="110" mass="11277">MPSNRIPMRSSVQFAAAAALAVTAAGAQVAPALADDPTVYLEAATVGTAGETLRLTRVPVRKANGDIVYKDVDIRFRTTAAGGLSAKGVDIKVSDSPNLQSGGFAAGLYR</sequence>
<gene>
    <name evidence="2" type="ORF">K6K41_09550</name>
</gene>
<keyword evidence="3" id="KW-1185">Reference proteome</keyword>
<dbReference type="Proteomes" id="UP000825701">
    <property type="component" value="Chromosome"/>
</dbReference>
<protein>
    <submittedName>
        <fullName evidence="2">Uncharacterized protein</fullName>
    </submittedName>
</protein>
<accession>A0A9E6RCB2</accession>
<dbReference type="EMBL" id="CP081869">
    <property type="protein sequence ID" value="QZO01617.1"/>
    <property type="molecule type" value="Genomic_DNA"/>
</dbReference>
<feature type="signal peptide" evidence="1">
    <location>
        <begin position="1"/>
        <end position="34"/>
    </location>
</feature>
<evidence type="ECO:0000256" key="1">
    <source>
        <dbReference type="SAM" id="SignalP"/>
    </source>
</evidence>
<name>A0A9E6RCB2_9HYPH</name>
<dbReference type="KEGG" id="cmet:K6K41_09550"/>
<evidence type="ECO:0000313" key="3">
    <source>
        <dbReference type="Proteomes" id="UP000825701"/>
    </source>
</evidence>
<feature type="chain" id="PRO_5039701918" evidence="1">
    <location>
        <begin position="35"/>
        <end position="110"/>
    </location>
</feature>
<dbReference type="AlphaFoldDB" id="A0A9E6RCB2"/>
<proteinExistence type="predicted"/>
<keyword evidence="1" id="KW-0732">Signal</keyword>